<accession>A0A448YTW2</accession>
<feature type="region of interest" description="Disordered" evidence="1">
    <location>
        <begin position="19"/>
        <end position="59"/>
    </location>
</feature>
<keyword evidence="3" id="KW-1185">Reference proteome</keyword>
<dbReference type="AlphaFoldDB" id="A0A448YTW2"/>
<evidence type="ECO:0000256" key="1">
    <source>
        <dbReference type="SAM" id="MobiDB-lite"/>
    </source>
</evidence>
<name>A0A448YTW2_BRENA</name>
<dbReference type="EMBL" id="CAACVR010000076">
    <property type="protein sequence ID" value="VEU24351.1"/>
    <property type="molecule type" value="Genomic_DNA"/>
</dbReference>
<protein>
    <submittedName>
        <fullName evidence="2">DEKNAAC105550</fullName>
    </submittedName>
</protein>
<evidence type="ECO:0000313" key="2">
    <source>
        <dbReference type="EMBL" id="VEU24351.1"/>
    </source>
</evidence>
<gene>
    <name evidence="2" type="ORF">BRENAR_LOCUS5079</name>
</gene>
<dbReference type="Proteomes" id="UP000290900">
    <property type="component" value="Unassembled WGS sequence"/>
</dbReference>
<reference evidence="2 3" key="1">
    <citation type="submission" date="2018-12" db="EMBL/GenBank/DDBJ databases">
        <authorList>
            <person name="Tiukova I."/>
            <person name="Dainat J."/>
        </authorList>
    </citation>
    <scope>NUCLEOTIDE SEQUENCE [LARGE SCALE GENOMIC DNA]</scope>
</reference>
<sequence>MLDESGQADDELNDVLLQVSSDGENSAMKVALNGRSVTGVKRAPQRRGSDSDHKARRLG</sequence>
<proteinExistence type="predicted"/>
<dbReference type="InParanoid" id="A0A448YTW2"/>
<evidence type="ECO:0000313" key="3">
    <source>
        <dbReference type="Proteomes" id="UP000290900"/>
    </source>
</evidence>
<organism evidence="2 3">
    <name type="scientific">Brettanomyces naardenensis</name>
    <name type="common">Yeast</name>
    <dbReference type="NCBI Taxonomy" id="13370"/>
    <lineage>
        <taxon>Eukaryota</taxon>
        <taxon>Fungi</taxon>
        <taxon>Dikarya</taxon>
        <taxon>Ascomycota</taxon>
        <taxon>Saccharomycotina</taxon>
        <taxon>Pichiomycetes</taxon>
        <taxon>Pichiales</taxon>
        <taxon>Pichiaceae</taxon>
        <taxon>Brettanomyces</taxon>
    </lineage>
</organism>